<name>A0ABN2R6Z1_9MICO</name>
<feature type="region of interest" description="Disordered" evidence="1">
    <location>
        <begin position="1"/>
        <end position="24"/>
    </location>
</feature>
<keyword evidence="3" id="KW-1185">Reference proteome</keyword>
<dbReference type="EMBL" id="BAAAPU010000001">
    <property type="protein sequence ID" value="GAA1964642.1"/>
    <property type="molecule type" value="Genomic_DNA"/>
</dbReference>
<dbReference type="Gene3D" id="2.80.10.50">
    <property type="match status" value="2"/>
</dbReference>
<dbReference type="Proteomes" id="UP001500013">
    <property type="component" value="Unassembled WGS sequence"/>
</dbReference>
<proteinExistence type="predicted"/>
<evidence type="ECO:0000313" key="3">
    <source>
        <dbReference type="Proteomes" id="UP001500013"/>
    </source>
</evidence>
<dbReference type="PANTHER" id="PTHR31778:SF2">
    <property type="entry name" value="BUD SITE SELECTION PROTEIN RAX2"/>
    <property type="match status" value="1"/>
</dbReference>
<evidence type="ECO:0000256" key="1">
    <source>
        <dbReference type="SAM" id="MobiDB-lite"/>
    </source>
</evidence>
<gene>
    <name evidence="2" type="ORF">GCM10009817_00480</name>
</gene>
<organism evidence="2 3">
    <name type="scientific">Terrabacter lapilli</name>
    <dbReference type="NCBI Taxonomy" id="436231"/>
    <lineage>
        <taxon>Bacteria</taxon>
        <taxon>Bacillati</taxon>
        <taxon>Actinomycetota</taxon>
        <taxon>Actinomycetes</taxon>
        <taxon>Micrococcales</taxon>
        <taxon>Intrasporangiaceae</taxon>
        <taxon>Terrabacter</taxon>
    </lineage>
</organism>
<dbReference type="RefSeq" id="WP_344057261.1">
    <property type="nucleotide sequence ID" value="NZ_BAAAPU010000001.1"/>
</dbReference>
<evidence type="ECO:0008006" key="4">
    <source>
        <dbReference type="Google" id="ProtNLM"/>
    </source>
</evidence>
<accession>A0ABN2R6Z1</accession>
<dbReference type="Pfam" id="PF17164">
    <property type="entry name" value="DUF5122"/>
    <property type="match status" value="2"/>
</dbReference>
<dbReference type="InterPro" id="IPR013431">
    <property type="entry name" value="Delta_60_rpt"/>
</dbReference>
<dbReference type="InterPro" id="IPR011047">
    <property type="entry name" value="Quinoprotein_ADH-like_sf"/>
</dbReference>
<dbReference type="SUPFAM" id="SSF50998">
    <property type="entry name" value="Quinoprotein alcohol dehydrogenase-like"/>
    <property type="match status" value="3"/>
</dbReference>
<comment type="caution">
    <text evidence="2">The sequence shown here is derived from an EMBL/GenBank/DDBJ whole genome shotgun (WGS) entry which is preliminary data.</text>
</comment>
<protein>
    <recommendedName>
        <fullName evidence="4">Delta-60 repeat protein</fullName>
    </recommendedName>
</protein>
<reference evidence="2 3" key="1">
    <citation type="journal article" date="2019" name="Int. J. Syst. Evol. Microbiol.">
        <title>The Global Catalogue of Microorganisms (GCM) 10K type strain sequencing project: providing services to taxonomists for standard genome sequencing and annotation.</title>
        <authorList>
            <consortium name="The Broad Institute Genomics Platform"/>
            <consortium name="The Broad Institute Genome Sequencing Center for Infectious Disease"/>
            <person name="Wu L."/>
            <person name="Ma J."/>
        </authorList>
    </citation>
    <scope>NUCLEOTIDE SEQUENCE [LARGE SCALE GENOMIC DNA]</scope>
    <source>
        <strain evidence="2 3">JCM 15628</strain>
    </source>
</reference>
<sequence>MSASRLRASGRPGPSRAGTSGRPRLGGLALASAATTTLVVVAAALAATVPTASAAPVLPPGPALSLTADSSFWGANGRVDDIVSNGTKAWIAGGFDYVGPNTGRAVTVDSSSGATVPSSNIVDGTVNASAPDGKGGYYLAGDFSRVSDLRRQGLVHIKPDATVDRSWPASAVTTTVTVGGVAKSQTGSVTSIAVAGDRLIIGGDFDAVNGVPSSRLAAIGLDGNVISTWRASANAPVNAVAVAGDSVYVGGSFTNLNGAGRGHLSRLRLLDGATDPTFTATTNGAVYALDVRAGATRAQDRVKLGGDFTAVTGSGVTSTRTRIASVDGNGAITSWAPSANGPVRAVTTDTATGTTFVGGTFSQLNGQNRTQVGAYDAAGALTGFNAALAGCQAPHTLKSTYTLPPCTVEVQALQVAAGTVFVGGVFTTSQGSLRHDAASYSVATGQLTSWLPMPGARVRTFTNLGSTTVMGGDFVSAGGQYRRGVAKIDLATGTLDPTFRADADNMVLDLELTADRTKLYLGGTFKSVNGVTRQRLAAVDANTGALVTGFAPKVNKDVYTIAVRQGYVYLGGQFTAIGAVTRQHAARISALNGSVDTTWTADTNGPTGTTYHEGMVLSLAVAPDNSRVFLAGPFKTVNGVALPDGIVALSGATGAVLPRQLGGVQSCGTYHWVVALKLSDDGQRLYGGDVCPDWIYQWDAVNLSQTKANGLNWDTACNGGMQGALEVNGTFYYGTHGGTKGSGGYCWQSPSNTTEIAQQRFFAFRAGDGALTDYAPQFDSPMGVWSFAAIPQGLLVGGDFTVAGDRNTVAQGLTLFRGTP</sequence>
<dbReference type="PANTHER" id="PTHR31778">
    <property type="entry name" value="BUD SITE SELECTION PROTEIN RAX2"/>
    <property type="match status" value="1"/>
</dbReference>
<evidence type="ECO:0000313" key="2">
    <source>
        <dbReference type="EMBL" id="GAA1964642.1"/>
    </source>
</evidence>